<evidence type="ECO:0000256" key="11">
    <source>
        <dbReference type="ARBA" id="ARBA00047944"/>
    </source>
</evidence>
<comment type="similarity">
    <text evidence="2 12">Belongs to the RNA methyltransferase RsmE family.</text>
</comment>
<name>A0A0A0BKF6_9GAMM</name>
<keyword evidence="6 12" id="KW-0698">rRNA processing</keyword>
<dbReference type="EMBL" id="JRQD01000001">
    <property type="protein sequence ID" value="KGM08142.1"/>
    <property type="molecule type" value="Genomic_DNA"/>
</dbReference>
<keyword evidence="5 12" id="KW-0963">Cytoplasm</keyword>
<dbReference type="GO" id="GO:0070042">
    <property type="term" value="F:rRNA (uridine-N3-)-methyltransferase activity"/>
    <property type="evidence" value="ECO:0007669"/>
    <property type="project" value="TreeGrafter"/>
</dbReference>
<evidence type="ECO:0000256" key="10">
    <source>
        <dbReference type="ARBA" id="ARBA00025699"/>
    </source>
</evidence>
<comment type="function">
    <text evidence="10 12">Specifically methylates the N3 position of the uracil ring of uridine 1498 (m3U1498) in 16S rRNA. Acts on the fully assembled 30S ribosomal subunit.</text>
</comment>
<dbReference type="PANTHER" id="PTHR30027:SF3">
    <property type="entry name" value="16S RRNA (URACIL(1498)-N(3))-METHYLTRANSFERASE"/>
    <property type="match status" value="1"/>
</dbReference>
<dbReference type="Proteomes" id="UP000029999">
    <property type="component" value="Unassembled WGS sequence"/>
</dbReference>
<dbReference type="InterPro" id="IPR029026">
    <property type="entry name" value="tRNA_m1G_MTases_N"/>
</dbReference>
<protein>
    <recommendedName>
        <fullName evidence="4 12">Ribosomal RNA small subunit methyltransferase E</fullName>
        <ecNumber evidence="3 12">2.1.1.193</ecNumber>
    </recommendedName>
</protein>
<keyword evidence="9 12" id="KW-0949">S-adenosyl-L-methionine</keyword>
<dbReference type="InterPro" id="IPR046886">
    <property type="entry name" value="RsmE_MTase_dom"/>
</dbReference>
<evidence type="ECO:0000259" key="13">
    <source>
        <dbReference type="Pfam" id="PF04452"/>
    </source>
</evidence>
<evidence type="ECO:0000313" key="15">
    <source>
        <dbReference type="EMBL" id="KGM08142.1"/>
    </source>
</evidence>
<dbReference type="SUPFAM" id="SSF75217">
    <property type="entry name" value="alpha/beta knot"/>
    <property type="match status" value="1"/>
</dbReference>
<evidence type="ECO:0000256" key="9">
    <source>
        <dbReference type="ARBA" id="ARBA00022691"/>
    </source>
</evidence>
<feature type="domain" description="Ribosomal RNA small subunit methyltransferase E methyltransferase" evidence="13">
    <location>
        <begin position="75"/>
        <end position="235"/>
    </location>
</feature>
<evidence type="ECO:0000256" key="6">
    <source>
        <dbReference type="ARBA" id="ARBA00022552"/>
    </source>
</evidence>
<dbReference type="STRING" id="392484.LP43_0565"/>
<dbReference type="PIRSF" id="PIRSF015601">
    <property type="entry name" value="MTase_slr0722"/>
    <property type="match status" value="1"/>
</dbReference>
<organism evidence="15 16">
    <name type="scientific">Methylophaga thiooxydans</name>
    <dbReference type="NCBI Taxonomy" id="392484"/>
    <lineage>
        <taxon>Bacteria</taxon>
        <taxon>Pseudomonadati</taxon>
        <taxon>Pseudomonadota</taxon>
        <taxon>Gammaproteobacteria</taxon>
        <taxon>Thiotrichales</taxon>
        <taxon>Piscirickettsiaceae</taxon>
        <taxon>Methylophaga</taxon>
    </lineage>
</organism>
<feature type="domain" description="Ribosomal RNA small subunit methyltransferase E PUA-like" evidence="14">
    <location>
        <begin position="26"/>
        <end position="66"/>
    </location>
</feature>
<comment type="caution">
    <text evidence="15">The sequence shown here is derived from an EMBL/GenBank/DDBJ whole genome shotgun (WGS) entry which is preliminary data.</text>
</comment>
<dbReference type="RefSeq" id="WP_036311721.1">
    <property type="nucleotide sequence ID" value="NZ_JRQD01000001.1"/>
</dbReference>
<dbReference type="CDD" id="cd18084">
    <property type="entry name" value="RsmE-like"/>
    <property type="match status" value="1"/>
</dbReference>
<comment type="subcellular location">
    <subcellularLocation>
        <location evidence="1 12">Cytoplasm</location>
    </subcellularLocation>
</comment>
<evidence type="ECO:0000256" key="4">
    <source>
        <dbReference type="ARBA" id="ARBA00013673"/>
    </source>
</evidence>
<accession>A0A0A0BKF6</accession>
<dbReference type="GO" id="GO:0070475">
    <property type="term" value="P:rRNA base methylation"/>
    <property type="evidence" value="ECO:0007669"/>
    <property type="project" value="TreeGrafter"/>
</dbReference>
<comment type="catalytic activity">
    <reaction evidence="11 12">
        <text>uridine(1498) in 16S rRNA + S-adenosyl-L-methionine = N(3)-methyluridine(1498) in 16S rRNA + S-adenosyl-L-homocysteine + H(+)</text>
        <dbReference type="Rhea" id="RHEA:42920"/>
        <dbReference type="Rhea" id="RHEA-COMP:10283"/>
        <dbReference type="Rhea" id="RHEA-COMP:10284"/>
        <dbReference type="ChEBI" id="CHEBI:15378"/>
        <dbReference type="ChEBI" id="CHEBI:57856"/>
        <dbReference type="ChEBI" id="CHEBI:59789"/>
        <dbReference type="ChEBI" id="CHEBI:65315"/>
        <dbReference type="ChEBI" id="CHEBI:74502"/>
        <dbReference type="EC" id="2.1.1.193"/>
    </reaction>
</comment>
<dbReference type="PANTHER" id="PTHR30027">
    <property type="entry name" value="RIBOSOMAL RNA SMALL SUBUNIT METHYLTRANSFERASE E"/>
    <property type="match status" value="1"/>
</dbReference>
<evidence type="ECO:0000256" key="8">
    <source>
        <dbReference type="ARBA" id="ARBA00022679"/>
    </source>
</evidence>
<dbReference type="Gene3D" id="3.40.1280.10">
    <property type="match status" value="1"/>
</dbReference>
<keyword evidence="8 12" id="KW-0808">Transferase</keyword>
<reference evidence="15 16" key="1">
    <citation type="submission" date="2014-09" db="EMBL/GenBank/DDBJ databases">
        <authorList>
            <person name="Grob C."/>
            <person name="Taubert M."/>
            <person name="Howat A.M."/>
            <person name="Burns O.J."/>
            <person name="Dixon J.L."/>
            <person name="Chen Y."/>
            <person name="Murrell J.C."/>
        </authorList>
    </citation>
    <scope>NUCLEOTIDE SEQUENCE [LARGE SCALE GENOMIC DNA]</scope>
    <source>
        <strain evidence="15">L4</strain>
    </source>
</reference>
<evidence type="ECO:0000256" key="5">
    <source>
        <dbReference type="ARBA" id="ARBA00022490"/>
    </source>
</evidence>
<evidence type="ECO:0000256" key="7">
    <source>
        <dbReference type="ARBA" id="ARBA00022603"/>
    </source>
</evidence>
<keyword evidence="7 12" id="KW-0489">Methyltransferase</keyword>
<evidence type="ECO:0000313" key="16">
    <source>
        <dbReference type="Proteomes" id="UP000029999"/>
    </source>
</evidence>
<dbReference type="SUPFAM" id="SSF88697">
    <property type="entry name" value="PUA domain-like"/>
    <property type="match status" value="1"/>
</dbReference>
<dbReference type="Pfam" id="PF20260">
    <property type="entry name" value="PUA_4"/>
    <property type="match status" value="1"/>
</dbReference>
<evidence type="ECO:0000256" key="2">
    <source>
        <dbReference type="ARBA" id="ARBA00005528"/>
    </source>
</evidence>
<evidence type="ECO:0000256" key="1">
    <source>
        <dbReference type="ARBA" id="ARBA00004496"/>
    </source>
</evidence>
<evidence type="ECO:0000259" key="14">
    <source>
        <dbReference type="Pfam" id="PF20260"/>
    </source>
</evidence>
<dbReference type="Pfam" id="PF04452">
    <property type="entry name" value="Methyltrans_RNA"/>
    <property type="match status" value="1"/>
</dbReference>
<sequence>MRIPRFFCPELDAGQRVLSLPESVHRHAIQVLRLKQGALIQLFNGKGLEYQATLTHVERKRSEAELVEQLTQASESPLNITLLQGISRGERMDFAIQKAVELGVNQIIPVMTERCNVQLKHDRIEKRLAHWQGVIVSACEQSGRAVLPTLSEVVDMQNALNSTADTMKLVLDPQAQTRFNDLQAATQLTLLIGPEGGLTDDEVNMAKSSGFTAVQFGPRILRTETASTAALAVVQSLWGDLA</sequence>
<dbReference type="InterPro" id="IPR046887">
    <property type="entry name" value="RsmE_PUA-like"/>
</dbReference>
<evidence type="ECO:0000256" key="3">
    <source>
        <dbReference type="ARBA" id="ARBA00012328"/>
    </source>
</evidence>
<dbReference type="GO" id="GO:0005737">
    <property type="term" value="C:cytoplasm"/>
    <property type="evidence" value="ECO:0007669"/>
    <property type="project" value="UniProtKB-SubCell"/>
</dbReference>
<dbReference type="Gene3D" id="2.40.240.20">
    <property type="entry name" value="Hypothetical PUA domain-like, domain 1"/>
    <property type="match status" value="1"/>
</dbReference>
<gene>
    <name evidence="15" type="ORF">LP43_0565</name>
</gene>
<dbReference type="EC" id="2.1.1.193" evidence="3 12"/>
<dbReference type="InterPro" id="IPR006700">
    <property type="entry name" value="RsmE"/>
</dbReference>
<evidence type="ECO:0000256" key="12">
    <source>
        <dbReference type="PIRNR" id="PIRNR015601"/>
    </source>
</evidence>
<dbReference type="AlphaFoldDB" id="A0A0A0BKF6"/>
<proteinExistence type="inferred from homology"/>
<dbReference type="InterPro" id="IPR029028">
    <property type="entry name" value="Alpha/beta_knot_MTases"/>
</dbReference>
<dbReference type="NCBIfam" id="TIGR00046">
    <property type="entry name" value="RsmE family RNA methyltransferase"/>
    <property type="match status" value="1"/>
</dbReference>
<dbReference type="InterPro" id="IPR015947">
    <property type="entry name" value="PUA-like_sf"/>
</dbReference>
<dbReference type="NCBIfam" id="NF008692">
    <property type="entry name" value="PRK11713.1-5"/>
    <property type="match status" value="1"/>
</dbReference>